<dbReference type="InterPro" id="IPR009409">
    <property type="entry name" value="DUF1059"/>
</dbReference>
<dbReference type="Proteomes" id="UP000248044">
    <property type="component" value="Chromosome"/>
</dbReference>
<reference evidence="1 2" key="1">
    <citation type="submission" date="2018-05" db="EMBL/GenBank/DDBJ databases">
        <title>Complete Genome Sequences of Extremely Thermoacidophilic, Metal-Mobilizing Type-Strain Members of the Archaeal Family Sulfolobaceae: Acidianus brierleyi DSM-1651T, Acidianus sulfidivorans DSM-18786T, Metallosphaera hakonensis DSM-7519T, and Metallosphaera prunae DSM-10039T.</title>
        <authorList>
            <person name="Counts J.A."/>
            <person name="Kelly R.M."/>
        </authorList>
    </citation>
    <scope>NUCLEOTIDE SEQUENCE [LARGE SCALE GENOMIC DNA]</scope>
    <source>
        <strain evidence="1 2">DSM 1651</strain>
    </source>
</reference>
<accession>A0A2U9ICA1</accession>
<protein>
    <submittedName>
        <fullName evidence="1">Small metal-binding protein</fullName>
    </submittedName>
</protein>
<sequence length="59" mass="6697">MKYSFKCSDIGQKCGLEIYGAQSEEELLQELSIHARIEHKMNSIPDEVLNAIKSNIKKS</sequence>
<gene>
    <name evidence="1" type="ORF">DFR85_02485</name>
</gene>
<dbReference type="KEGG" id="abri:DFR85_02485"/>
<proteinExistence type="predicted"/>
<name>A0A2U9ICA1_9CREN</name>
<dbReference type="GeneID" id="36830987"/>
<organism evidence="1 2">
    <name type="scientific">Acidianus brierleyi</name>
    <dbReference type="NCBI Taxonomy" id="41673"/>
    <lineage>
        <taxon>Archaea</taxon>
        <taxon>Thermoproteota</taxon>
        <taxon>Thermoprotei</taxon>
        <taxon>Sulfolobales</taxon>
        <taxon>Sulfolobaceae</taxon>
        <taxon>Acidianus</taxon>
    </lineage>
</organism>
<dbReference type="AlphaFoldDB" id="A0A2U9ICA1"/>
<dbReference type="Pfam" id="PF06348">
    <property type="entry name" value="DUF1059"/>
    <property type="match status" value="1"/>
</dbReference>
<dbReference type="RefSeq" id="WP_110269532.1">
    <property type="nucleotide sequence ID" value="NZ_CP029289.2"/>
</dbReference>
<evidence type="ECO:0000313" key="1">
    <source>
        <dbReference type="EMBL" id="AWR93648.1"/>
    </source>
</evidence>
<keyword evidence="2" id="KW-1185">Reference proteome</keyword>
<evidence type="ECO:0000313" key="2">
    <source>
        <dbReference type="Proteomes" id="UP000248044"/>
    </source>
</evidence>
<dbReference type="EMBL" id="CP029289">
    <property type="protein sequence ID" value="AWR93648.1"/>
    <property type="molecule type" value="Genomic_DNA"/>
</dbReference>